<feature type="transmembrane region" description="Helical" evidence="1">
    <location>
        <begin position="106"/>
        <end position="127"/>
    </location>
</feature>
<reference evidence="2 3" key="1">
    <citation type="submission" date="2023-05" db="EMBL/GenBank/DDBJ databases">
        <title>Genome sequence of Pinibacter sp. MAH-24.</title>
        <authorList>
            <person name="Huq M.A."/>
        </authorList>
    </citation>
    <scope>NUCLEOTIDE SEQUENCE [LARGE SCALE GENOMIC DNA]</scope>
    <source>
        <strain evidence="2 3">MAH-24</strain>
    </source>
</reference>
<feature type="transmembrane region" description="Helical" evidence="1">
    <location>
        <begin position="72"/>
        <end position="91"/>
    </location>
</feature>
<name>A0ABT6RFG4_9BACT</name>
<accession>A0ABT6RFG4</accession>
<keyword evidence="3" id="KW-1185">Reference proteome</keyword>
<sequence length="130" mass="14735">MTTISKTRIDICLAGTILFVFLFCFSFICAFAKDEGTLGDGAIANFLAEKITYLFPFLLIEDCFAEHTFISFFILASANVLAYSTIVTLLFTKSLTNFKIYKPFNATYYLIMTLLFSILARFIYLIAMSK</sequence>
<keyword evidence="1" id="KW-0812">Transmembrane</keyword>
<comment type="caution">
    <text evidence="2">The sequence shown here is derived from an EMBL/GenBank/DDBJ whole genome shotgun (WGS) entry which is preliminary data.</text>
</comment>
<evidence type="ECO:0000256" key="1">
    <source>
        <dbReference type="SAM" id="Phobius"/>
    </source>
</evidence>
<evidence type="ECO:0000313" key="3">
    <source>
        <dbReference type="Proteomes" id="UP001226434"/>
    </source>
</evidence>
<gene>
    <name evidence="2" type="ORF">QJ048_15990</name>
</gene>
<dbReference type="Proteomes" id="UP001226434">
    <property type="component" value="Unassembled WGS sequence"/>
</dbReference>
<keyword evidence="1" id="KW-0472">Membrane</keyword>
<proteinExistence type="predicted"/>
<feature type="transmembrane region" description="Helical" evidence="1">
    <location>
        <begin position="42"/>
        <end position="60"/>
    </location>
</feature>
<dbReference type="EMBL" id="JASBRG010000007">
    <property type="protein sequence ID" value="MDI3321297.1"/>
    <property type="molecule type" value="Genomic_DNA"/>
</dbReference>
<dbReference type="RefSeq" id="WP_282335407.1">
    <property type="nucleotide sequence ID" value="NZ_JASBRG010000007.1"/>
</dbReference>
<keyword evidence="1" id="KW-1133">Transmembrane helix</keyword>
<evidence type="ECO:0000313" key="2">
    <source>
        <dbReference type="EMBL" id="MDI3321297.1"/>
    </source>
</evidence>
<organism evidence="2 3">
    <name type="scientific">Pinibacter soli</name>
    <dbReference type="NCBI Taxonomy" id="3044211"/>
    <lineage>
        <taxon>Bacteria</taxon>
        <taxon>Pseudomonadati</taxon>
        <taxon>Bacteroidota</taxon>
        <taxon>Chitinophagia</taxon>
        <taxon>Chitinophagales</taxon>
        <taxon>Chitinophagaceae</taxon>
        <taxon>Pinibacter</taxon>
    </lineage>
</organism>
<protein>
    <submittedName>
        <fullName evidence="2">Uncharacterized protein</fullName>
    </submittedName>
</protein>